<evidence type="ECO:0000313" key="1">
    <source>
        <dbReference type="EMBL" id="JAH44601.1"/>
    </source>
</evidence>
<protein>
    <submittedName>
        <fullName evidence="1">Uncharacterized protein</fullName>
    </submittedName>
</protein>
<organism evidence="1">
    <name type="scientific">Anguilla anguilla</name>
    <name type="common">European freshwater eel</name>
    <name type="synonym">Muraena anguilla</name>
    <dbReference type="NCBI Taxonomy" id="7936"/>
    <lineage>
        <taxon>Eukaryota</taxon>
        <taxon>Metazoa</taxon>
        <taxon>Chordata</taxon>
        <taxon>Craniata</taxon>
        <taxon>Vertebrata</taxon>
        <taxon>Euteleostomi</taxon>
        <taxon>Actinopterygii</taxon>
        <taxon>Neopterygii</taxon>
        <taxon>Teleostei</taxon>
        <taxon>Anguilliformes</taxon>
        <taxon>Anguillidae</taxon>
        <taxon>Anguilla</taxon>
    </lineage>
</organism>
<reference evidence="1" key="2">
    <citation type="journal article" date="2015" name="Fish Shellfish Immunol.">
        <title>Early steps in the European eel (Anguilla anguilla)-Vibrio vulnificus interaction in the gills: Role of the RtxA13 toxin.</title>
        <authorList>
            <person name="Callol A."/>
            <person name="Pajuelo D."/>
            <person name="Ebbesson L."/>
            <person name="Teles M."/>
            <person name="MacKenzie S."/>
            <person name="Amaro C."/>
        </authorList>
    </citation>
    <scope>NUCLEOTIDE SEQUENCE</scope>
</reference>
<accession>A0A0E9STF9</accession>
<proteinExistence type="predicted"/>
<name>A0A0E9STF9_ANGAN</name>
<dbReference type="AlphaFoldDB" id="A0A0E9STF9"/>
<dbReference type="EMBL" id="GBXM01063976">
    <property type="protein sequence ID" value="JAH44601.1"/>
    <property type="molecule type" value="Transcribed_RNA"/>
</dbReference>
<sequence length="54" mass="6192">MLVKHSTETLKVDGITSKMRAEFLQIMNNNTKKCYVAQSVYVLYTGSLHLLMEL</sequence>
<reference evidence="1" key="1">
    <citation type="submission" date="2014-11" db="EMBL/GenBank/DDBJ databases">
        <authorList>
            <person name="Amaro Gonzalez C."/>
        </authorList>
    </citation>
    <scope>NUCLEOTIDE SEQUENCE</scope>
</reference>